<comment type="subcellular location">
    <subcellularLocation>
        <location evidence="2">Cytoplasm</location>
        <location evidence="2">Cytoskeleton</location>
        <location evidence="2">Flagellum axoneme</location>
    </subcellularLocation>
    <subcellularLocation>
        <location evidence="1">Nucleus</location>
    </subcellularLocation>
</comment>
<dbReference type="RefSeq" id="XP_017875888.1">
    <property type="nucleotide sequence ID" value="XM_018020399.1"/>
</dbReference>
<evidence type="ECO:0000313" key="18">
    <source>
        <dbReference type="RefSeq" id="XP_017875888.1"/>
    </source>
</evidence>
<accession>A0AAJ7ISF4</accession>
<feature type="region of interest" description="Disordered" evidence="15">
    <location>
        <begin position="68"/>
        <end position="89"/>
    </location>
</feature>
<protein>
    <recommendedName>
        <fullName evidence="4">Meiosis-specific nuclear structural protein 1</fullName>
    </recommendedName>
</protein>
<keyword evidence="6" id="KW-0282">Flagellum</keyword>
<dbReference type="KEGG" id="ccal:108622491"/>
<dbReference type="GO" id="GO:0044782">
    <property type="term" value="P:cilium organization"/>
    <property type="evidence" value="ECO:0007669"/>
    <property type="project" value="TreeGrafter"/>
</dbReference>
<evidence type="ECO:0000256" key="11">
    <source>
        <dbReference type="ARBA" id="ARBA00023254"/>
    </source>
</evidence>
<evidence type="ECO:0000256" key="2">
    <source>
        <dbReference type="ARBA" id="ARBA00004611"/>
    </source>
</evidence>
<dbReference type="GO" id="GO:0051321">
    <property type="term" value="P:meiotic cell cycle"/>
    <property type="evidence" value="ECO:0007669"/>
    <property type="project" value="UniProtKB-KW"/>
</dbReference>
<proteinExistence type="inferred from homology"/>
<sequence>MEHESKYRIAKLRRSVRNRESCDDLTELEAELRRAYLAKELRAQLLEREAERYVENIRKQAAREVEQRAVLEDDPRRRSESREQKSAAYRQELDVQIKQKGEERRIAIEEARREREILAEVDEIREECEMLEIFEKKNELAEIMRRQWLVSREMRQIRLQKEEELEVRKDLENEEYLKEINDRTERAKKLREERLEKRENTMRKIADVIMSIEIHKREREKMIEDLITEDIRLELFLSDEEEEIERKKRREELVNALKEQILFTEECKLRFLRKDREFAEEIMRKIAEDERIDKLTDEARRRMRAQYAEDLKQLIEIRRKIREKEIAIMEQDLKDRAKQEEIKAERMKKDRKRLLQEHASNVAEFVNKNALSEEERKFIQQF</sequence>
<organism evidence="17 18">
    <name type="scientific">Ceratina calcarata</name>
    <dbReference type="NCBI Taxonomy" id="156304"/>
    <lineage>
        <taxon>Eukaryota</taxon>
        <taxon>Metazoa</taxon>
        <taxon>Ecdysozoa</taxon>
        <taxon>Arthropoda</taxon>
        <taxon>Hexapoda</taxon>
        <taxon>Insecta</taxon>
        <taxon>Pterygota</taxon>
        <taxon>Neoptera</taxon>
        <taxon>Endopterygota</taxon>
        <taxon>Hymenoptera</taxon>
        <taxon>Apocrita</taxon>
        <taxon>Aculeata</taxon>
        <taxon>Apoidea</taxon>
        <taxon>Anthophila</taxon>
        <taxon>Apidae</taxon>
        <taxon>Ceratina</taxon>
        <taxon>Zadontomerus</taxon>
    </lineage>
</organism>
<evidence type="ECO:0000256" key="5">
    <source>
        <dbReference type="ARBA" id="ARBA00022490"/>
    </source>
</evidence>
<dbReference type="Pfam" id="PF13868">
    <property type="entry name" value="TPH"/>
    <property type="match status" value="1"/>
</dbReference>
<keyword evidence="5" id="KW-0963">Cytoplasm</keyword>
<name>A0AAJ7ISF4_9HYME</name>
<evidence type="ECO:0000256" key="10">
    <source>
        <dbReference type="ARBA" id="ARBA00023242"/>
    </source>
</evidence>
<evidence type="ECO:0000256" key="7">
    <source>
        <dbReference type="ARBA" id="ARBA00023054"/>
    </source>
</evidence>
<evidence type="ECO:0000256" key="13">
    <source>
        <dbReference type="ARBA" id="ARBA00046114"/>
    </source>
</evidence>
<evidence type="ECO:0000256" key="3">
    <source>
        <dbReference type="ARBA" id="ARBA00009158"/>
    </source>
</evidence>
<evidence type="ECO:0000256" key="8">
    <source>
        <dbReference type="ARBA" id="ARBA00023069"/>
    </source>
</evidence>
<feature type="coiled-coil region" evidence="14">
    <location>
        <begin position="154"/>
        <end position="200"/>
    </location>
</feature>
<dbReference type="InterPro" id="IPR026504">
    <property type="entry name" value="MNS1"/>
</dbReference>
<gene>
    <name evidence="18" type="primary">LOC108622491</name>
</gene>
<feature type="coiled-coil region" evidence="14">
    <location>
        <begin position="237"/>
        <end position="357"/>
    </location>
</feature>
<keyword evidence="9" id="KW-0206">Cytoskeleton</keyword>
<evidence type="ECO:0000259" key="16">
    <source>
        <dbReference type="Pfam" id="PF13868"/>
    </source>
</evidence>
<dbReference type="AlphaFoldDB" id="A0AAJ7ISF4"/>
<evidence type="ECO:0000256" key="4">
    <source>
        <dbReference type="ARBA" id="ARBA00014813"/>
    </source>
</evidence>
<dbReference type="GO" id="GO:0031514">
    <property type="term" value="C:motile cilium"/>
    <property type="evidence" value="ECO:0007669"/>
    <property type="project" value="TreeGrafter"/>
</dbReference>
<dbReference type="InterPro" id="IPR043597">
    <property type="entry name" value="TPH_dom"/>
</dbReference>
<comment type="function">
    <text evidence="13">Microtubule inner protein (MIP) part of the dynein-decorated doublet microtubules (DMTs) in cilia axoneme, which is required for motile cilia beating. May play a role in the control of meiotic division and germ cell differentiation through regulation of pairing and recombination during meiosis. Required for sperm flagella assembly. May play a role in the assembly and function of the outer dynein arm-docking complex (ODA-DC). ODA-DC mediates outer dynein arms (ODA) binding onto the axonemal doublet microtubules.</text>
</comment>
<keyword evidence="17" id="KW-1185">Reference proteome</keyword>
<evidence type="ECO:0000313" key="17">
    <source>
        <dbReference type="Proteomes" id="UP000694925"/>
    </source>
</evidence>
<comment type="similarity">
    <text evidence="3">Belongs to the MNS1 family.</text>
</comment>
<keyword evidence="12" id="KW-0966">Cell projection</keyword>
<evidence type="ECO:0000256" key="6">
    <source>
        <dbReference type="ARBA" id="ARBA00022846"/>
    </source>
</evidence>
<keyword evidence="7 14" id="KW-0175">Coiled coil</keyword>
<feature type="domain" description="Trichohyalin-plectin-homology" evidence="16">
    <location>
        <begin position="19"/>
        <end position="367"/>
    </location>
</feature>
<dbReference type="PANTHER" id="PTHR19265:SF0">
    <property type="entry name" value="MEIOSIS-SPECIFIC NUCLEAR STRUCTURAL PROTEIN 1"/>
    <property type="match status" value="1"/>
</dbReference>
<evidence type="ECO:0000256" key="12">
    <source>
        <dbReference type="ARBA" id="ARBA00023273"/>
    </source>
</evidence>
<evidence type="ECO:0000256" key="9">
    <source>
        <dbReference type="ARBA" id="ARBA00023212"/>
    </source>
</evidence>
<dbReference type="GeneID" id="108622491"/>
<dbReference type="GO" id="GO:0005634">
    <property type="term" value="C:nucleus"/>
    <property type="evidence" value="ECO:0007669"/>
    <property type="project" value="UniProtKB-SubCell"/>
</dbReference>
<keyword evidence="10" id="KW-0539">Nucleus</keyword>
<reference evidence="18" key="1">
    <citation type="submission" date="2025-08" db="UniProtKB">
        <authorList>
            <consortium name="RefSeq"/>
        </authorList>
    </citation>
    <scope>IDENTIFICATION</scope>
    <source>
        <tissue evidence="18">Whole body</tissue>
    </source>
</reference>
<evidence type="ECO:0000256" key="1">
    <source>
        <dbReference type="ARBA" id="ARBA00004123"/>
    </source>
</evidence>
<dbReference type="Proteomes" id="UP000694925">
    <property type="component" value="Unplaced"/>
</dbReference>
<keyword evidence="8" id="KW-0969">Cilium</keyword>
<evidence type="ECO:0000256" key="14">
    <source>
        <dbReference type="SAM" id="Coils"/>
    </source>
</evidence>
<evidence type="ECO:0000256" key="15">
    <source>
        <dbReference type="SAM" id="MobiDB-lite"/>
    </source>
</evidence>
<keyword evidence="11" id="KW-0469">Meiosis</keyword>
<dbReference type="PANTHER" id="PTHR19265">
    <property type="entry name" value="MEIOSIS-SPECIFIC NUCLEAR STRUCTURAL PROTEIN 1"/>
    <property type="match status" value="1"/>
</dbReference>